<comment type="similarity">
    <text evidence="1 3">Belongs to the prefoldin subunit alpha family.</text>
</comment>
<evidence type="ECO:0000256" key="2">
    <source>
        <dbReference type="ARBA" id="ARBA00023186"/>
    </source>
</evidence>
<dbReference type="CDD" id="cd23156">
    <property type="entry name" value="Prefoldin_3"/>
    <property type="match status" value="1"/>
</dbReference>
<reference evidence="5" key="1">
    <citation type="submission" date="2018-09" db="EMBL/GenBank/DDBJ databases">
        <title>whole genome sequence of T. equiperdum IVM-t1 strain.</title>
        <authorList>
            <person name="Suganuma K."/>
        </authorList>
    </citation>
    <scope>NUCLEOTIDE SEQUENCE [LARGE SCALE GENOMIC DNA]</scope>
    <source>
        <strain evidence="5">IVM-t1</strain>
    </source>
</reference>
<dbReference type="InterPro" id="IPR009053">
    <property type="entry name" value="Prefoldin"/>
</dbReference>
<feature type="coiled-coil region" evidence="4">
    <location>
        <begin position="139"/>
        <end position="173"/>
    </location>
</feature>
<gene>
    <name evidence="5" type="ORF">DPX39_070017200</name>
</gene>
<dbReference type="SUPFAM" id="SSF46579">
    <property type="entry name" value="Prefoldin"/>
    <property type="match status" value="1"/>
</dbReference>
<dbReference type="InterPro" id="IPR004127">
    <property type="entry name" value="Prefoldin_subunit_alpha"/>
</dbReference>
<dbReference type="GO" id="GO:0007017">
    <property type="term" value="P:microtubule-based process"/>
    <property type="evidence" value="ECO:0007669"/>
    <property type="project" value="TreeGrafter"/>
</dbReference>
<dbReference type="GO" id="GO:0015631">
    <property type="term" value="F:tubulin binding"/>
    <property type="evidence" value="ECO:0007669"/>
    <property type="project" value="TreeGrafter"/>
</dbReference>
<feature type="coiled-coil region" evidence="4">
    <location>
        <begin position="70"/>
        <end position="97"/>
    </location>
</feature>
<sequence>MEKYEFPEDYVNPRNIPRIAYIPDVAAYVNNGGGADTVISNLLMESSKYEHMEKRLVSSLANLDYKIPTIKKTLNSLEFLQKQLEEAEQQEEDGKRAGIRSYYCLTDSVFGEAIVRPQKTVHLWMGAKVMVEYTFEEAAALLKKNLSNAEVNMRNTKEDLAWLQEQITNLQINISRVYNYDLKNKRAKDNKKETSEK</sequence>
<comment type="subunit">
    <text evidence="3">Heterohexamer of two PFD-alpha type and four PFD-beta type subunits.</text>
</comment>
<dbReference type="AlphaFoldDB" id="A0A3L6LAY8"/>
<name>A0A3L6LAY8_9TRYP</name>
<protein>
    <recommendedName>
        <fullName evidence="3">Prefoldin subunit 3</fullName>
    </recommendedName>
</protein>
<comment type="caution">
    <text evidence="5">The sequence shown here is derived from an EMBL/GenBank/DDBJ whole genome shotgun (WGS) entry which is preliminary data.</text>
</comment>
<dbReference type="PANTHER" id="PTHR12409">
    <property type="entry name" value="PREFOLDIN SUBUNIT 3"/>
    <property type="match status" value="1"/>
</dbReference>
<dbReference type="GO" id="GO:0006457">
    <property type="term" value="P:protein folding"/>
    <property type="evidence" value="ECO:0007669"/>
    <property type="project" value="UniProtKB-UniRule"/>
</dbReference>
<dbReference type="EMBL" id="QSBY01000007">
    <property type="protein sequence ID" value="RHW71550.1"/>
    <property type="molecule type" value="Genomic_DNA"/>
</dbReference>
<dbReference type="Proteomes" id="UP000266743">
    <property type="component" value="Chromosome 7"/>
</dbReference>
<keyword evidence="2 3" id="KW-0143">Chaperone</keyword>
<evidence type="ECO:0000313" key="5">
    <source>
        <dbReference type="EMBL" id="RHW71550.1"/>
    </source>
</evidence>
<proteinExistence type="inferred from homology"/>
<comment type="function">
    <text evidence="3">Binds specifically to cytosolic chaperonin (c-CPN) and transfers target proteins to it. Binds to nascent polypeptide chain and promotes folding in an environment in which there are many competing pathways for nonnative proteins.</text>
</comment>
<dbReference type="GO" id="GO:0007021">
    <property type="term" value="P:tubulin complex assembly"/>
    <property type="evidence" value="ECO:0007669"/>
    <property type="project" value="TreeGrafter"/>
</dbReference>
<dbReference type="PANTHER" id="PTHR12409:SF0">
    <property type="entry name" value="PREFOLDIN SUBUNIT 3"/>
    <property type="match status" value="1"/>
</dbReference>
<evidence type="ECO:0000256" key="1">
    <source>
        <dbReference type="ARBA" id="ARBA00010048"/>
    </source>
</evidence>
<organism evidence="5">
    <name type="scientific">Trypanosoma brucei equiperdum</name>
    <dbReference type="NCBI Taxonomy" id="630700"/>
    <lineage>
        <taxon>Eukaryota</taxon>
        <taxon>Discoba</taxon>
        <taxon>Euglenozoa</taxon>
        <taxon>Kinetoplastea</taxon>
        <taxon>Metakinetoplastina</taxon>
        <taxon>Trypanosomatida</taxon>
        <taxon>Trypanosomatidae</taxon>
        <taxon>Trypanosoma</taxon>
    </lineage>
</organism>
<dbReference type="GO" id="GO:0005737">
    <property type="term" value="C:cytoplasm"/>
    <property type="evidence" value="ECO:0007669"/>
    <property type="project" value="TreeGrafter"/>
</dbReference>
<dbReference type="InterPro" id="IPR016655">
    <property type="entry name" value="PFD3"/>
</dbReference>
<evidence type="ECO:0000256" key="3">
    <source>
        <dbReference type="PIRNR" id="PIRNR016396"/>
    </source>
</evidence>
<evidence type="ECO:0000256" key="4">
    <source>
        <dbReference type="SAM" id="Coils"/>
    </source>
</evidence>
<keyword evidence="4" id="KW-0175">Coiled coil</keyword>
<dbReference type="PIRSF" id="PIRSF016396">
    <property type="entry name" value="Prefoldin_subunit_3"/>
    <property type="match status" value="1"/>
</dbReference>
<dbReference type="Pfam" id="PF02996">
    <property type="entry name" value="Prefoldin"/>
    <property type="match status" value="1"/>
</dbReference>
<dbReference type="GO" id="GO:0016272">
    <property type="term" value="C:prefoldin complex"/>
    <property type="evidence" value="ECO:0007669"/>
    <property type="project" value="UniProtKB-UniRule"/>
</dbReference>
<accession>A0A3L6LAY8</accession>
<dbReference type="FunFam" id="1.10.287.370:FF:000014">
    <property type="entry name" value="Prefoldin subunit 3"/>
    <property type="match status" value="1"/>
</dbReference>
<dbReference type="Gene3D" id="1.10.287.370">
    <property type="match status" value="1"/>
</dbReference>